<keyword evidence="2" id="KW-1185">Reference proteome</keyword>
<proteinExistence type="predicted"/>
<comment type="caution">
    <text evidence="1">The sequence shown here is derived from an EMBL/GenBank/DDBJ whole genome shotgun (WGS) entry which is preliminary data.</text>
</comment>
<reference evidence="1 2" key="1">
    <citation type="submission" date="2016-10" db="EMBL/GenBank/DDBJ databases">
        <title>Reductive evolution of mitochondrial metabolism and differential evolution of invasion-related proteins in Cryptosporidium.</title>
        <authorList>
            <person name="Liu S."/>
            <person name="Roellig D.M."/>
            <person name="Guo Y."/>
            <person name="Li N."/>
            <person name="Frace M.A."/>
            <person name="Tang K."/>
            <person name="Zhang L."/>
            <person name="Feng Y."/>
            <person name="Xiao L."/>
        </authorList>
    </citation>
    <scope>NUCLEOTIDE SEQUENCE [LARGE SCALE GENOMIC DNA]</scope>
    <source>
        <strain evidence="1">39726</strain>
    </source>
</reference>
<organism evidence="1 2">
    <name type="scientific">Cryptosporidium ubiquitum</name>
    <dbReference type="NCBI Taxonomy" id="857276"/>
    <lineage>
        <taxon>Eukaryota</taxon>
        <taxon>Sar</taxon>
        <taxon>Alveolata</taxon>
        <taxon>Apicomplexa</taxon>
        <taxon>Conoidasida</taxon>
        <taxon>Coccidia</taxon>
        <taxon>Eucoccidiorida</taxon>
        <taxon>Eimeriorina</taxon>
        <taxon>Cryptosporidiidae</taxon>
        <taxon>Cryptosporidium</taxon>
    </lineage>
</organism>
<dbReference type="AlphaFoldDB" id="A0A1J4MM07"/>
<accession>A0A1J4MM07</accession>
<protein>
    <submittedName>
        <fullName evidence="1">Uncharacterized protein</fullName>
    </submittedName>
</protein>
<dbReference type="RefSeq" id="XP_028876244.1">
    <property type="nucleotide sequence ID" value="XM_029020725.1"/>
</dbReference>
<gene>
    <name evidence="1" type="ORF">cubi_03711</name>
</gene>
<dbReference type="VEuPathDB" id="CryptoDB:cubi_03711"/>
<evidence type="ECO:0000313" key="2">
    <source>
        <dbReference type="Proteomes" id="UP000186176"/>
    </source>
</evidence>
<sequence length="158" mass="17222">MVKTIPYTPGKNSSNILLVDGVSQIVKLPNGIDSKNLLGNITSPTESLNLQNITNLTNGSLSNITEKISNRNATLNNENLVVNSNFQSLKNFTSALEGNNITNNSLNMNSTLLTNSTLNKLINGKFNTTDIFRGIGNTINNISRSIKDQNENEIENLN</sequence>
<dbReference type="EMBL" id="LRBP01000003">
    <property type="protein sequence ID" value="OII75232.1"/>
    <property type="molecule type" value="Genomic_DNA"/>
</dbReference>
<evidence type="ECO:0000313" key="1">
    <source>
        <dbReference type="EMBL" id="OII75232.1"/>
    </source>
</evidence>
<dbReference type="Proteomes" id="UP000186176">
    <property type="component" value="Unassembled WGS sequence"/>
</dbReference>
<dbReference type="GeneID" id="39980504"/>
<name>A0A1J4MM07_9CRYT</name>